<dbReference type="OrthoDB" id="28748at2759"/>
<dbReference type="GO" id="GO:0006506">
    <property type="term" value="P:GPI anchor biosynthetic process"/>
    <property type="evidence" value="ECO:0007669"/>
    <property type="project" value="UniProtKB-UniPathway"/>
</dbReference>
<keyword evidence="4" id="KW-0337">GPI-anchor biosynthesis</keyword>
<gene>
    <name evidence="11" type="primary">gpi17</name>
    <name evidence="11" type="ORF">Hypma_014109</name>
</gene>
<comment type="subcellular location">
    <subcellularLocation>
        <location evidence="1">Endoplasmic reticulum membrane</location>
        <topology evidence="1">Multi-pass membrane protein</topology>
    </subcellularLocation>
</comment>
<evidence type="ECO:0000256" key="3">
    <source>
        <dbReference type="ARBA" id="ARBA00005316"/>
    </source>
</evidence>
<evidence type="ECO:0000256" key="6">
    <source>
        <dbReference type="ARBA" id="ARBA00022824"/>
    </source>
</evidence>
<evidence type="ECO:0000256" key="5">
    <source>
        <dbReference type="ARBA" id="ARBA00022692"/>
    </source>
</evidence>
<keyword evidence="7 10" id="KW-1133">Transmembrane helix</keyword>
<organism evidence="11 12">
    <name type="scientific">Hypsizygus marmoreus</name>
    <name type="common">White beech mushroom</name>
    <name type="synonym">Agaricus marmoreus</name>
    <dbReference type="NCBI Taxonomy" id="39966"/>
    <lineage>
        <taxon>Eukaryota</taxon>
        <taxon>Fungi</taxon>
        <taxon>Dikarya</taxon>
        <taxon>Basidiomycota</taxon>
        <taxon>Agaricomycotina</taxon>
        <taxon>Agaricomycetes</taxon>
        <taxon>Agaricomycetidae</taxon>
        <taxon>Agaricales</taxon>
        <taxon>Tricholomatineae</taxon>
        <taxon>Lyophyllaceae</taxon>
        <taxon>Hypsizygus</taxon>
    </lineage>
</organism>
<dbReference type="UniPathway" id="UPA00196"/>
<evidence type="ECO:0000256" key="7">
    <source>
        <dbReference type="ARBA" id="ARBA00022989"/>
    </source>
</evidence>
<dbReference type="FunCoup" id="A0A369KAP5">
    <property type="interactions" value="567"/>
</dbReference>
<feature type="transmembrane region" description="Helical" evidence="10">
    <location>
        <begin position="33"/>
        <end position="51"/>
    </location>
</feature>
<evidence type="ECO:0000313" key="11">
    <source>
        <dbReference type="EMBL" id="RDB29735.1"/>
    </source>
</evidence>
<keyword evidence="8 10" id="KW-0472">Membrane</keyword>
<name>A0A369KAP5_HYPMA</name>
<evidence type="ECO:0000256" key="1">
    <source>
        <dbReference type="ARBA" id="ARBA00004477"/>
    </source>
</evidence>
<evidence type="ECO:0000313" key="12">
    <source>
        <dbReference type="Proteomes" id="UP000076154"/>
    </source>
</evidence>
<dbReference type="EMBL" id="LUEZ02000009">
    <property type="protein sequence ID" value="RDB29735.1"/>
    <property type="molecule type" value="Genomic_DNA"/>
</dbReference>
<dbReference type="STRING" id="39966.A0A369KAP5"/>
<keyword evidence="6" id="KW-0256">Endoplasmic reticulum</keyword>
<dbReference type="InterPro" id="IPR019540">
    <property type="entry name" value="PtdIno-glycan_biosynth_class_S"/>
</dbReference>
<proteinExistence type="inferred from homology"/>
<sequence>MGHWRDSDPLLDMDFTPDPSKLSFQADSVRRKIISAYWTIIILALPLWWYTTSIERLSLPSSQVASNAQKRLQIPVRLAVDVGSEGPLVATQLQKSLNKRIERVPERWDGLDVRVSTSAEAVDGTYIICSGREVAVMRDRNLVYPVGAQSISGLTDVLSDLIAPFPSTSEPEHRVAQYSPRYRLSFSLLNEDAAAGNAFTEWDVSDAIARHISPILNRVSILHNFTLESQVQFHAPLAFNPQHLDTIFGITPEDLTVFVNSAEWTLSSSASNDPVLHFVLFIPSAARRPLHILNNEGDISPSNAFLLPQWGGIVIHNPSLQDIHSDAKFSSAILDPIFSAFSSHLLSLLGVPHLPTNVQTVSRTHDALTDWQFDALLRYRALNNAQRSKDTLQSIVNLVGQIENMPVGPNVRDDIQNALIALEYMYDASKASLTETLRHSARAFILSSRAFFNPGMLALLYFPAEHKYAVYTPMFASAVIPLFVAALREVAAWRRERKQKQ</sequence>
<evidence type="ECO:0000256" key="10">
    <source>
        <dbReference type="SAM" id="Phobius"/>
    </source>
</evidence>
<dbReference type="Pfam" id="PF10510">
    <property type="entry name" value="PIG-S"/>
    <property type="match status" value="2"/>
</dbReference>
<dbReference type="PANTHER" id="PTHR21072">
    <property type="entry name" value="GPI TRANSAMIDASE COMPONENT PIG-S"/>
    <property type="match status" value="1"/>
</dbReference>
<dbReference type="PANTHER" id="PTHR21072:SF13">
    <property type="entry name" value="GPI TRANSAMIDASE COMPONENT PIG-S"/>
    <property type="match status" value="1"/>
</dbReference>
<dbReference type="Proteomes" id="UP000076154">
    <property type="component" value="Unassembled WGS sequence"/>
</dbReference>
<dbReference type="GO" id="GO:0016255">
    <property type="term" value="P:attachment of GPI anchor to protein"/>
    <property type="evidence" value="ECO:0007669"/>
    <property type="project" value="InterPro"/>
</dbReference>
<dbReference type="GO" id="GO:0042765">
    <property type="term" value="C:GPI-anchor transamidase complex"/>
    <property type="evidence" value="ECO:0007669"/>
    <property type="project" value="InterPro"/>
</dbReference>
<comment type="similarity">
    <text evidence="3">Belongs to the PIGS family.</text>
</comment>
<feature type="transmembrane region" description="Helical" evidence="10">
    <location>
        <begin position="468"/>
        <end position="491"/>
    </location>
</feature>
<dbReference type="InParanoid" id="A0A369KAP5"/>
<keyword evidence="9" id="KW-0325">Glycoprotein</keyword>
<keyword evidence="12" id="KW-1185">Reference proteome</keyword>
<reference evidence="11" key="1">
    <citation type="submission" date="2018-04" db="EMBL/GenBank/DDBJ databases">
        <title>Whole genome sequencing of Hypsizygus marmoreus.</title>
        <authorList>
            <person name="Choi I.-G."/>
            <person name="Min B."/>
            <person name="Kim J.-G."/>
            <person name="Kim S."/>
            <person name="Oh Y.-L."/>
            <person name="Kong W.-S."/>
            <person name="Park H."/>
            <person name="Jeong J."/>
            <person name="Song E.-S."/>
        </authorList>
    </citation>
    <scope>NUCLEOTIDE SEQUENCE [LARGE SCALE GENOMIC DNA]</scope>
    <source>
        <strain evidence="11">51987-8</strain>
    </source>
</reference>
<accession>A0A369KAP5</accession>
<keyword evidence="5 10" id="KW-0812">Transmembrane</keyword>
<protein>
    <submittedName>
        <fullName evidence="11">GPI transamidase component PIG-S</fullName>
    </submittedName>
</protein>
<evidence type="ECO:0000256" key="4">
    <source>
        <dbReference type="ARBA" id="ARBA00022502"/>
    </source>
</evidence>
<evidence type="ECO:0000256" key="9">
    <source>
        <dbReference type="ARBA" id="ARBA00023180"/>
    </source>
</evidence>
<comment type="caution">
    <text evidence="11">The sequence shown here is derived from an EMBL/GenBank/DDBJ whole genome shotgun (WGS) entry which is preliminary data.</text>
</comment>
<evidence type="ECO:0000256" key="2">
    <source>
        <dbReference type="ARBA" id="ARBA00004687"/>
    </source>
</evidence>
<dbReference type="AlphaFoldDB" id="A0A369KAP5"/>
<comment type="pathway">
    <text evidence="2">Glycolipid biosynthesis; glycosylphosphatidylinositol-anchor biosynthesis.</text>
</comment>
<evidence type="ECO:0000256" key="8">
    <source>
        <dbReference type="ARBA" id="ARBA00023136"/>
    </source>
</evidence>